<evidence type="ECO:0000313" key="8">
    <source>
        <dbReference type="Proteomes" id="UP001141259"/>
    </source>
</evidence>
<dbReference type="InterPro" id="IPR011701">
    <property type="entry name" value="MFS"/>
</dbReference>
<name>A0A9X2VTS3_9PSEU</name>
<evidence type="ECO:0000313" key="7">
    <source>
        <dbReference type="EMBL" id="MCS7482509.1"/>
    </source>
</evidence>
<comment type="subcellular location">
    <subcellularLocation>
        <location evidence="1">Cell membrane</location>
        <topology evidence="1">Multi-pass membrane protein</topology>
    </subcellularLocation>
</comment>
<dbReference type="SUPFAM" id="SSF103473">
    <property type="entry name" value="MFS general substrate transporter"/>
    <property type="match status" value="1"/>
</dbReference>
<evidence type="ECO:0000256" key="2">
    <source>
        <dbReference type="ARBA" id="ARBA00022692"/>
    </source>
</evidence>
<gene>
    <name evidence="7" type="ORF">NZH93_37165</name>
</gene>
<sequence>MRSPGVLRGRRLTYFVPAFCCLVIIFDGYDVSVYGTTIPVLLEYEPWGLDAAGAGLIASLALVGLLLGSLLCGFATDVLGRKRMLILCSSWFSVCMLVCAAAPTRELFALFRFLGGLGLGGVIPVCIALTVEFAPPGRRYLFTAIGNAGFAVGAVISALLGIVITPDLGFRPMYAMAGVLLLLMPVAMVLLPESVDFLVAKGRVDEARAVALRYGLPMPDVDSTPAPGRSARRDLTRPPLLRHLALFGLAGFGVQVFIYGLNTWLPQIMRAAGYGLTSALAFLAALSAGAIVGSLVMSSFADRFGPRRVLLSGLGIGVVALAVLSSGPPTAVGYGAVVLAGVGGSGTAVILHVFAGTCFPPAVRASAVGTYLAISRVGSVVGPLALGWIVAVGLAVQWNFYALMVPTVLGVLAVLLLPRNAPSESTTDVSGHDPAAGAIAHRAA</sequence>
<keyword evidence="8" id="KW-1185">Reference proteome</keyword>
<dbReference type="GO" id="GO:0005886">
    <property type="term" value="C:plasma membrane"/>
    <property type="evidence" value="ECO:0007669"/>
    <property type="project" value="UniProtKB-SubCell"/>
</dbReference>
<accession>A0A9X2VTS3</accession>
<protein>
    <submittedName>
        <fullName evidence="7">MFS transporter</fullName>
    </submittedName>
</protein>
<dbReference type="Proteomes" id="UP001141259">
    <property type="component" value="Unassembled WGS sequence"/>
</dbReference>
<dbReference type="InterPro" id="IPR020846">
    <property type="entry name" value="MFS_dom"/>
</dbReference>
<dbReference type="PANTHER" id="PTHR23508">
    <property type="entry name" value="CARBOXYLIC ACID TRANSPORTER PROTEIN HOMOLOG"/>
    <property type="match status" value="1"/>
</dbReference>
<organism evidence="7 8">
    <name type="scientific">Umezawaea endophytica</name>
    <dbReference type="NCBI Taxonomy" id="1654476"/>
    <lineage>
        <taxon>Bacteria</taxon>
        <taxon>Bacillati</taxon>
        <taxon>Actinomycetota</taxon>
        <taxon>Actinomycetes</taxon>
        <taxon>Pseudonocardiales</taxon>
        <taxon>Pseudonocardiaceae</taxon>
        <taxon>Umezawaea</taxon>
    </lineage>
</organism>
<dbReference type="PROSITE" id="PS50850">
    <property type="entry name" value="MFS"/>
    <property type="match status" value="1"/>
</dbReference>
<dbReference type="PROSITE" id="PS00217">
    <property type="entry name" value="SUGAR_TRANSPORT_2"/>
    <property type="match status" value="1"/>
</dbReference>
<feature type="transmembrane region" description="Helical" evidence="5">
    <location>
        <begin position="109"/>
        <end position="129"/>
    </location>
</feature>
<dbReference type="RefSeq" id="WP_259627973.1">
    <property type="nucleotide sequence ID" value="NZ_JANYMP010000024.1"/>
</dbReference>
<feature type="transmembrane region" description="Helical" evidence="5">
    <location>
        <begin position="240"/>
        <end position="261"/>
    </location>
</feature>
<keyword evidence="3 5" id="KW-1133">Transmembrane helix</keyword>
<reference evidence="7" key="1">
    <citation type="submission" date="2022-08" db="EMBL/GenBank/DDBJ databases">
        <authorList>
            <person name="Tistechok S."/>
            <person name="Samborskyy M."/>
            <person name="Roman I."/>
        </authorList>
    </citation>
    <scope>NUCLEOTIDE SEQUENCE</scope>
    <source>
        <strain evidence="7">DSM 103496</strain>
    </source>
</reference>
<evidence type="ECO:0000256" key="3">
    <source>
        <dbReference type="ARBA" id="ARBA00022989"/>
    </source>
</evidence>
<proteinExistence type="predicted"/>
<dbReference type="AlphaFoldDB" id="A0A9X2VTS3"/>
<dbReference type="PANTHER" id="PTHR23508:SF10">
    <property type="entry name" value="CARBOXYLIC ACID TRANSPORTER PROTEIN HOMOLOG"/>
    <property type="match status" value="1"/>
</dbReference>
<feature type="transmembrane region" description="Helical" evidence="5">
    <location>
        <begin position="84"/>
        <end position="103"/>
    </location>
</feature>
<feature type="transmembrane region" description="Helical" evidence="5">
    <location>
        <begin position="398"/>
        <end position="417"/>
    </location>
</feature>
<keyword evidence="2 5" id="KW-0812">Transmembrane</keyword>
<dbReference type="Gene3D" id="1.20.1250.20">
    <property type="entry name" value="MFS general substrate transporter like domains"/>
    <property type="match status" value="2"/>
</dbReference>
<dbReference type="Pfam" id="PF07690">
    <property type="entry name" value="MFS_1"/>
    <property type="match status" value="1"/>
</dbReference>
<feature type="transmembrane region" description="Helical" evidence="5">
    <location>
        <begin position="309"/>
        <end position="327"/>
    </location>
</feature>
<feature type="domain" description="Major facilitator superfamily (MFS) profile" evidence="6">
    <location>
        <begin position="16"/>
        <end position="422"/>
    </location>
</feature>
<feature type="transmembrane region" description="Helical" evidence="5">
    <location>
        <begin position="12"/>
        <end position="31"/>
    </location>
</feature>
<feature type="transmembrane region" description="Helical" evidence="5">
    <location>
        <begin position="273"/>
        <end position="297"/>
    </location>
</feature>
<evidence type="ECO:0000256" key="4">
    <source>
        <dbReference type="ARBA" id="ARBA00023136"/>
    </source>
</evidence>
<feature type="transmembrane region" description="Helical" evidence="5">
    <location>
        <begin position="333"/>
        <end position="359"/>
    </location>
</feature>
<dbReference type="InterPro" id="IPR005829">
    <property type="entry name" value="Sugar_transporter_CS"/>
</dbReference>
<feature type="transmembrane region" description="Helical" evidence="5">
    <location>
        <begin position="141"/>
        <end position="164"/>
    </location>
</feature>
<feature type="transmembrane region" description="Helical" evidence="5">
    <location>
        <begin position="371"/>
        <end position="392"/>
    </location>
</feature>
<feature type="transmembrane region" description="Helical" evidence="5">
    <location>
        <begin position="51"/>
        <end position="72"/>
    </location>
</feature>
<feature type="transmembrane region" description="Helical" evidence="5">
    <location>
        <begin position="170"/>
        <end position="191"/>
    </location>
</feature>
<evidence type="ECO:0000256" key="1">
    <source>
        <dbReference type="ARBA" id="ARBA00004651"/>
    </source>
</evidence>
<evidence type="ECO:0000259" key="6">
    <source>
        <dbReference type="PROSITE" id="PS50850"/>
    </source>
</evidence>
<evidence type="ECO:0000256" key="5">
    <source>
        <dbReference type="SAM" id="Phobius"/>
    </source>
</evidence>
<dbReference type="InterPro" id="IPR036259">
    <property type="entry name" value="MFS_trans_sf"/>
</dbReference>
<keyword evidence="4 5" id="KW-0472">Membrane</keyword>
<dbReference type="GO" id="GO:0046943">
    <property type="term" value="F:carboxylic acid transmembrane transporter activity"/>
    <property type="evidence" value="ECO:0007669"/>
    <property type="project" value="TreeGrafter"/>
</dbReference>
<dbReference type="EMBL" id="JANYMP010000024">
    <property type="protein sequence ID" value="MCS7482509.1"/>
    <property type="molecule type" value="Genomic_DNA"/>
</dbReference>
<comment type="caution">
    <text evidence="7">The sequence shown here is derived from an EMBL/GenBank/DDBJ whole genome shotgun (WGS) entry which is preliminary data.</text>
</comment>